<evidence type="ECO:0000256" key="2">
    <source>
        <dbReference type="ARBA" id="ARBA00003924"/>
    </source>
</evidence>
<evidence type="ECO:0000256" key="8">
    <source>
        <dbReference type="HAMAP-Rule" id="MF_00169"/>
    </source>
</evidence>
<accession>A0ABS0I1D9</accession>
<feature type="binding site" evidence="8">
    <location>
        <position position="84"/>
    </location>
    <ligand>
        <name>substrate</name>
    </ligand>
</feature>
<dbReference type="InterPro" id="IPR018509">
    <property type="entry name" value="DHquinase_II_CS"/>
</dbReference>
<dbReference type="HAMAP" id="MF_00169">
    <property type="entry name" value="AroQ"/>
    <property type="match status" value="1"/>
</dbReference>
<feature type="binding site" evidence="8">
    <location>
        <position position="108"/>
    </location>
    <ligand>
        <name>substrate</name>
    </ligand>
</feature>
<dbReference type="Gene3D" id="3.40.50.9100">
    <property type="entry name" value="Dehydroquinase, class II"/>
    <property type="match status" value="1"/>
</dbReference>
<evidence type="ECO:0000256" key="7">
    <source>
        <dbReference type="ARBA" id="ARBA00023239"/>
    </source>
</evidence>
<keyword evidence="8" id="KW-0028">Amino-acid biosynthesis</keyword>
<feature type="binding site" evidence="8">
    <location>
        <position position="71"/>
    </location>
    <ligand>
        <name>substrate</name>
    </ligand>
</feature>
<feature type="binding site" evidence="8">
    <location>
        <begin position="98"/>
        <end position="99"/>
    </location>
    <ligand>
        <name>substrate</name>
    </ligand>
</feature>
<dbReference type="GO" id="GO:0003855">
    <property type="term" value="F:3-dehydroquinate dehydratase activity"/>
    <property type="evidence" value="ECO:0007669"/>
    <property type="project" value="UniProtKB-EC"/>
</dbReference>
<comment type="function">
    <text evidence="2 8">Catalyzes a trans-dehydration via an enolate intermediate.</text>
</comment>
<evidence type="ECO:0000256" key="6">
    <source>
        <dbReference type="ARBA" id="ARBA00012060"/>
    </source>
</evidence>
<protein>
    <recommendedName>
        <fullName evidence="6 8">3-dehydroquinate dehydratase</fullName>
        <shortName evidence="8">3-dehydroquinase</shortName>
        <ecNumber evidence="6 8">4.2.1.10</ecNumber>
    </recommendedName>
    <alternativeName>
        <fullName evidence="8">Type II DHQase</fullName>
    </alternativeName>
</protein>
<evidence type="ECO:0000313" key="10">
    <source>
        <dbReference type="Proteomes" id="UP000618931"/>
    </source>
</evidence>
<dbReference type="Proteomes" id="UP000618931">
    <property type="component" value="Unassembled WGS sequence"/>
</dbReference>
<dbReference type="CDD" id="cd00466">
    <property type="entry name" value="DHQase_II"/>
    <property type="match status" value="1"/>
</dbReference>
<dbReference type="EC" id="4.2.1.10" evidence="6 8"/>
<keyword evidence="7 8" id="KW-0456">Lyase</keyword>
<evidence type="ECO:0000256" key="5">
    <source>
        <dbReference type="ARBA" id="ARBA00011193"/>
    </source>
</evidence>
<dbReference type="InterPro" id="IPR036441">
    <property type="entry name" value="DHquinase_II_sf"/>
</dbReference>
<dbReference type="Pfam" id="PF01220">
    <property type="entry name" value="DHquinase_II"/>
    <property type="match status" value="1"/>
</dbReference>
<dbReference type="SUPFAM" id="SSF52304">
    <property type="entry name" value="Type II 3-dehydroquinate dehydratase"/>
    <property type="match status" value="1"/>
</dbReference>
<reference evidence="9 10" key="1">
    <citation type="submission" date="2020-11" db="EMBL/GenBank/DDBJ databases">
        <authorList>
            <person name="Kim M.K."/>
        </authorList>
    </citation>
    <scope>NUCLEOTIDE SEQUENCE [LARGE SCALE GENOMIC DNA]</scope>
    <source>
        <strain evidence="9 10">BT662</strain>
    </source>
</reference>
<keyword evidence="10" id="KW-1185">Reference proteome</keyword>
<dbReference type="EMBL" id="JADQDM010000002">
    <property type="protein sequence ID" value="MBF9220730.1"/>
    <property type="molecule type" value="Genomic_DNA"/>
</dbReference>
<feature type="active site" description="Proton donor" evidence="8">
    <location>
        <position position="97"/>
    </location>
</feature>
<comment type="catalytic activity">
    <reaction evidence="1 8">
        <text>3-dehydroquinate = 3-dehydroshikimate + H2O</text>
        <dbReference type="Rhea" id="RHEA:21096"/>
        <dbReference type="ChEBI" id="CHEBI:15377"/>
        <dbReference type="ChEBI" id="CHEBI:16630"/>
        <dbReference type="ChEBI" id="CHEBI:32364"/>
        <dbReference type="EC" id="4.2.1.10"/>
    </reaction>
</comment>
<evidence type="ECO:0000256" key="3">
    <source>
        <dbReference type="ARBA" id="ARBA00004902"/>
    </source>
</evidence>
<keyword evidence="8" id="KW-0057">Aromatic amino acid biosynthesis</keyword>
<dbReference type="NCBIfam" id="NF003806">
    <property type="entry name" value="PRK05395.1-3"/>
    <property type="match status" value="1"/>
</dbReference>
<gene>
    <name evidence="8 9" type="primary">aroQ</name>
    <name evidence="9" type="ORF">I2H31_06400</name>
</gene>
<evidence type="ECO:0000313" key="9">
    <source>
        <dbReference type="EMBL" id="MBF9220730.1"/>
    </source>
</evidence>
<dbReference type="PROSITE" id="PS01029">
    <property type="entry name" value="DEHYDROQUINASE_II"/>
    <property type="match status" value="1"/>
</dbReference>
<proteinExistence type="inferred from homology"/>
<dbReference type="PANTHER" id="PTHR21272:SF3">
    <property type="entry name" value="CATABOLIC 3-DEHYDROQUINASE"/>
    <property type="match status" value="1"/>
</dbReference>
<feature type="binding site" evidence="8">
    <location>
        <position position="77"/>
    </location>
    <ligand>
        <name>substrate</name>
    </ligand>
</feature>
<comment type="similarity">
    <text evidence="4 8">Belongs to the type-II 3-dehydroquinase family.</text>
</comment>
<comment type="pathway">
    <text evidence="3 8">Metabolic intermediate biosynthesis; chorismate biosynthesis; chorismate from D-erythrose 4-phosphate and phosphoenolpyruvate: step 3/7.</text>
</comment>
<name>A0ABS0I1D9_9BACT</name>
<evidence type="ECO:0000256" key="4">
    <source>
        <dbReference type="ARBA" id="ARBA00011037"/>
    </source>
</evidence>
<feature type="site" description="Transition state stabilizer" evidence="8">
    <location>
        <position position="17"/>
    </location>
</feature>
<dbReference type="InterPro" id="IPR001874">
    <property type="entry name" value="DHquinase_II"/>
</dbReference>
<comment type="subunit">
    <text evidence="5 8">Homododecamer.</text>
</comment>
<sequence length="148" mass="16358">MDLLIINGPNLNLLGRREPGIYGTRSFEDFFPELEAAFPEHALTQFQSNHEGGLIDKLHEVGFTHHGIVLNAGGYTHTSVALADAVAAIATPVVEVHLSNLHAREDFRQRSLLGRHCAGSISGFGLESYRLAVQWFVNQQPKRVGFRV</sequence>
<evidence type="ECO:0000256" key="1">
    <source>
        <dbReference type="ARBA" id="ARBA00001864"/>
    </source>
</evidence>
<organism evidence="9 10">
    <name type="scientific">Hymenobacter ruricola</name>
    <dbReference type="NCBI Taxonomy" id="2791023"/>
    <lineage>
        <taxon>Bacteria</taxon>
        <taxon>Pseudomonadati</taxon>
        <taxon>Bacteroidota</taxon>
        <taxon>Cytophagia</taxon>
        <taxon>Cytophagales</taxon>
        <taxon>Hymenobacteraceae</taxon>
        <taxon>Hymenobacter</taxon>
    </lineage>
</organism>
<dbReference type="NCBIfam" id="NF003805">
    <property type="entry name" value="PRK05395.1-2"/>
    <property type="match status" value="1"/>
</dbReference>
<feature type="active site" description="Proton acceptor" evidence="8">
    <location>
        <position position="22"/>
    </location>
</feature>
<dbReference type="PANTHER" id="PTHR21272">
    <property type="entry name" value="CATABOLIC 3-DEHYDROQUINASE"/>
    <property type="match status" value="1"/>
</dbReference>
<dbReference type="NCBIfam" id="NF003807">
    <property type="entry name" value="PRK05395.1-4"/>
    <property type="match status" value="1"/>
</dbReference>
<comment type="caution">
    <text evidence="9">The sequence shown here is derived from an EMBL/GenBank/DDBJ whole genome shotgun (WGS) entry which is preliminary data.</text>
</comment>
<dbReference type="NCBIfam" id="TIGR01088">
    <property type="entry name" value="aroQ"/>
    <property type="match status" value="1"/>
</dbReference>
<dbReference type="RefSeq" id="WP_196292166.1">
    <property type="nucleotide sequence ID" value="NZ_JADQDM010000002.1"/>
</dbReference>
<dbReference type="PIRSF" id="PIRSF001399">
    <property type="entry name" value="DHquinase_II"/>
    <property type="match status" value="1"/>
</dbReference>